<comment type="similarity">
    <text evidence="2">Belongs to the SusD family.</text>
</comment>
<dbReference type="Gene3D" id="1.25.40.390">
    <property type="match status" value="1"/>
</dbReference>
<comment type="caution">
    <text evidence="9">The sequence shown here is derived from an EMBL/GenBank/DDBJ whole genome shotgun (WGS) entry which is preliminary data.</text>
</comment>
<dbReference type="RefSeq" id="WP_345028555.1">
    <property type="nucleotide sequence ID" value="NZ_BAABEY010000020.1"/>
</dbReference>
<name>A0ABP8LYM3_9BACT</name>
<proteinExistence type="inferred from homology"/>
<evidence type="ECO:0000256" key="2">
    <source>
        <dbReference type="ARBA" id="ARBA00006275"/>
    </source>
</evidence>
<keyword evidence="4" id="KW-0472">Membrane</keyword>
<keyword evidence="3 6" id="KW-0732">Signal</keyword>
<evidence type="ECO:0000256" key="6">
    <source>
        <dbReference type="SAM" id="SignalP"/>
    </source>
</evidence>
<dbReference type="InterPro" id="IPR033985">
    <property type="entry name" value="SusD-like_N"/>
</dbReference>
<evidence type="ECO:0000256" key="5">
    <source>
        <dbReference type="ARBA" id="ARBA00023237"/>
    </source>
</evidence>
<sequence length="544" mass="60782">MKKIVEISVRKALVCFLFCALFTACDQYLELSPTDRITDSVVWSTTTNADAFLNGIYAGLPREYINSDPGDNFSDDGFGGQVNLYSRTTYALSNYNPSNAPNYWTSNYASIRKCNLFLEKVAASALPADWKLVRTAEARFLRAYFYHTLWINYGGVPILTEVLNQGADGDAIFHSRNTAEEVFAFVTNELGAIAENLPLKPASGRVSQGAALTLKGWCELFEASPLRNPDNDPAKWRKAAETSKRVIDLGVYRLFPDFVTMFYEENNHNEEEIFSIQYLGGTTIGGSREGLQGPFNVGGESKSWGAIRPTHNLVSEFFMANGLPTDHPDSGYDPNKPYQNREKRFYATVSFDGAQWLGKPMIYRVGSGSLLEFDKGSPTGYDLVKGMNPKYAIHGDQRLNSATQKIFRYAEVLLNYAEARNEADGPDDSVYEAINTVRARVDLPALKSGLSKDDMRKAIRQERRVELAFELKRLPDLMRWKEAEKLLNRNLLGMKIENGPGGTIATVVPVAGGQRAFHAEKNYVLPIPQSAIDKNRNLVQNPNY</sequence>
<dbReference type="PROSITE" id="PS51257">
    <property type="entry name" value="PROKAR_LIPOPROTEIN"/>
    <property type="match status" value="1"/>
</dbReference>
<dbReference type="Pfam" id="PF14322">
    <property type="entry name" value="SusD-like_3"/>
    <property type="match status" value="1"/>
</dbReference>
<evidence type="ECO:0000256" key="3">
    <source>
        <dbReference type="ARBA" id="ARBA00022729"/>
    </source>
</evidence>
<feature type="signal peptide" evidence="6">
    <location>
        <begin position="1"/>
        <end position="26"/>
    </location>
</feature>
<dbReference type="EMBL" id="BAABEY010000020">
    <property type="protein sequence ID" value="GAA4438976.1"/>
    <property type="molecule type" value="Genomic_DNA"/>
</dbReference>
<dbReference type="SUPFAM" id="SSF48452">
    <property type="entry name" value="TPR-like"/>
    <property type="match status" value="1"/>
</dbReference>
<evidence type="ECO:0000313" key="10">
    <source>
        <dbReference type="Proteomes" id="UP001501508"/>
    </source>
</evidence>
<evidence type="ECO:0000256" key="1">
    <source>
        <dbReference type="ARBA" id="ARBA00004442"/>
    </source>
</evidence>
<evidence type="ECO:0000259" key="7">
    <source>
        <dbReference type="Pfam" id="PF07980"/>
    </source>
</evidence>
<dbReference type="Pfam" id="PF07980">
    <property type="entry name" value="SusD_RagB"/>
    <property type="match status" value="1"/>
</dbReference>
<accession>A0ABP8LYM3</accession>
<evidence type="ECO:0000256" key="4">
    <source>
        <dbReference type="ARBA" id="ARBA00023136"/>
    </source>
</evidence>
<feature type="domain" description="RagB/SusD" evidence="7">
    <location>
        <begin position="271"/>
        <end position="544"/>
    </location>
</feature>
<dbReference type="InterPro" id="IPR011990">
    <property type="entry name" value="TPR-like_helical_dom_sf"/>
</dbReference>
<feature type="domain" description="SusD-like N-terminal" evidence="8">
    <location>
        <begin position="28"/>
        <end position="212"/>
    </location>
</feature>
<feature type="chain" id="PRO_5046336202" evidence="6">
    <location>
        <begin position="27"/>
        <end position="544"/>
    </location>
</feature>
<keyword evidence="5" id="KW-0998">Cell outer membrane</keyword>
<organism evidence="9 10">
    <name type="scientific">Ravibacter arvi</name>
    <dbReference type="NCBI Taxonomy" id="2051041"/>
    <lineage>
        <taxon>Bacteria</taxon>
        <taxon>Pseudomonadati</taxon>
        <taxon>Bacteroidota</taxon>
        <taxon>Cytophagia</taxon>
        <taxon>Cytophagales</taxon>
        <taxon>Spirosomataceae</taxon>
        <taxon>Ravibacter</taxon>
    </lineage>
</organism>
<gene>
    <name evidence="9" type="ORF">GCM10023091_20480</name>
</gene>
<reference evidence="10" key="1">
    <citation type="journal article" date="2019" name="Int. J. Syst. Evol. Microbiol.">
        <title>The Global Catalogue of Microorganisms (GCM) 10K type strain sequencing project: providing services to taxonomists for standard genome sequencing and annotation.</title>
        <authorList>
            <consortium name="The Broad Institute Genomics Platform"/>
            <consortium name="The Broad Institute Genome Sequencing Center for Infectious Disease"/>
            <person name="Wu L."/>
            <person name="Ma J."/>
        </authorList>
    </citation>
    <scope>NUCLEOTIDE SEQUENCE [LARGE SCALE GENOMIC DNA]</scope>
    <source>
        <strain evidence="10">JCM 31920</strain>
    </source>
</reference>
<dbReference type="InterPro" id="IPR012944">
    <property type="entry name" value="SusD_RagB_dom"/>
</dbReference>
<evidence type="ECO:0000313" key="9">
    <source>
        <dbReference type="EMBL" id="GAA4438976.1"/>
    </source>
</evidence>
<protein>
    <submittedName>
        <fullName evidence="9">RagB/SusD family nutrient uptake outer membrane protein</fullName>
    </submittedName>
</protein>
<comment type="subcellular location">
    <subcellularLocation>
        <location evidence="1">Cell outer membrane</location>
    </subcellularLocation>
</comment>
<keyword evidence="10" id="KW-1185">Reference proteome</keyword>
<dbReference type="Proteomes" id="UP001501508">
    <property type="component" value="Unassembled WGS sequence"/>
</dbReference>
<evidence type="ECO:0000259" key="8">
    <source>
        <dbReference type="Pfam" id="PF14322"/>
    </source>
</evidence>